<evidence type="ECO:0000256" key="1">
    <source>
        <dbReference type="ARBA" id="ARBA00023125"/>
    </source>
</evidence>
<dbReference type="InterPro" id="IPR001647">
    <property type="entry name" value="HTH_TetR"/>
</dbReference>
<dbReference type="PANTHER" id="PTHR30055:SF160">
    <property type="entry name" value="TRANSCRIPTIONAL REGULATORY PROTEIN (PROBABLY ASNC-FAMILY)-RELATED"/>
    <property type="match status" value="1"/>
</dbReference>
<evidence type="ECO:0000256" key="2">
    <source>
        <dbReference type="PROSITE-ProRule" id="PRU00335"/>
    </source>
</evidence>
<sequence length="261" mass="28304">MFPGVTVTTGIVQSIDEPVNELASEPGGGPVGEPGDEPVSEPVSEPVNDGRRTRWEQHRRDRHAELVSAAIDAIVRHGPGVDMAQVARVAGVSKPVLYRYFADKAQLWRAVGERVAASVVGAVAPAIERVREERPLIWTTIDAYLAAIESNPELYRYLMSHAEDGISVVVSASSRTTAAALARVIGDRLRALGLDAGPAEPWAYGMVAMVQAVGDWWMAQERPMSRTALTEYLTTLLWQGIAGVRESADLPHHLLAPQDRT</sequence>
<dbReference type="InterPro" id="IPR050109">
    <property type="entry name" value="HTH-type_TetR-like_transc_reg"/>
</dbReference>
<accession>A0A8J3VTV3</accession>
<feature type="DNA-binding region" description="H-T-H motif" evidence="2">
    <location>
        <begin position="82"/>
        <end position="101"/>
    </location>
</feature>
<evidence type="ECO:0000313" key="6">
    <source>
        <dbReference type="Proteomes" id="UP000642748"/>
    </source>
</evidence>
<evidence type="ECO:0000256" key="3">
    <source>
        <dbReference type="SAM" id="MobiDB-lite"/>
    </source>
</evidence>
<dbReference type="SUPFAM" id="SSF48498">
    <property type="entry name" value="Tetracyclin repressor-like, C-terminal domain"/>
    <property type="match status" value="1"/>
</dbReference>
<dbReference type="PROSITE" id="PS50977">
    <property type="entry name" value="HTH_TETR_2"/>
    <property type="match status" value="1"/>
</dbReference>
<protein>
    <submittedName>
        <fullName evidence="5">TetR family transcriptional regulator</fullName>
    </submittedName>
</protein>
<organism evidence="5 6">
    <name type="scientific">Rugosimonospora africana</name>
    <dbReference type="NCBI Taxonomy" id="556532"/>
    <lineage>
        <taxon>Bacteria</taxon>
        <taxon>Bacillati</taxon>
        <taxon>Actinomycetota</taxon>
        <taxon>Actinomycetes</taxon>
        <taxon>Micromonosporales</taxon>
        <taxon>Micromonosporaceae</taxon>
        <taxon>Rugosimonospora</taxon>
    </lineage>
</organism>
<dbReference type="PANTHER" id="PTHR30055">
    <property type="entry name" value="HTH-TYPE TRANSCRIPTIONAL REGULATOR RUTR"/>
    <property type="match status" value="1"/>
</dbReference>
<dbReference type="InterPro" id="IPR036271">
    <property type="entry name" value="Tet_transcr_reg_TetR-rel_C_sf"/>
</dbReference>
<dbReference type="GO" id="GO:0003700">
    <property type="term" value="F:DNA-binding transcription factor activity"/>
    <property type="evidence" value="ECO:0007669"/>
    <property type="project" value="TreeGrafter"/>
</dbReference>
<reference evidence="5" key="1">
    <citation type="submission" date="2021-01" db="EMBL/GenBank/DDBJ databases">
        <title>Whole genome shotgun sequence of Rugosimonospora africana NBRC 104875.</title>
        <authorList>
            <person name="Komaki H."/>
            <person name="Tamura T."/>
        </authorList>
    </citation>
    <scope>NUCLEOTIDE SEQUENCE</scope>
    <source>
        <strain evidence="5">NBRC 104875</strain>
    </source>
</reference>
<feature type="compositionally biased region" description="Basic and acidic residues" evidence="3">
    <location>
        <begin position="48"/>
        <end position="59"/>
    </location>
</feature>
<dbReference type="PRINTS" id="PR00455">
    <property type="entry name" value="HTHTETR"/>
</dbReference>
<proteinExistence type="predicted"/>
<dbReference type="Gene3D" id="1.10.357.10">
    <property type="entry name" value="Tetracycline Repressor, domain 2"/>
    <property type="match status" value="1"/>
</dbReference>
<keyword evidence="1 2" id="KW-0238">DNA-binding</keyword>
<comment type="caution">
    <text evidence="5">The sequence shown here is derived from an EMBL/GenBank/DDBJ whole genome shotgun (WGS) entry which is preliminary data.</text>
</comment>
<feature type="domain" description="HTH tetR-type" evidence="4">
    <location>
        <begin position="60"/>
        <end position="119"/>
    </location>
</feature>
<name>A0A8J3VTV3_9ACTN</name>
<dbReference type="GO" id="GO:0000976">
    <property type="term" value="F:transcription cis-regulatory region binding"/>
    <property type="evidence" value="ECO:0007669"/>
    <property type="project" value="TreeGrafter"/>
</dbReference>
<dbReference type="Pfam" id="PF00440">
    <property type="entry name" value="TetR_N"/>
    <property type="match status" value="1"/>
</dbReference>
<dbReference type="SUPFAM" id="SSF46689">
    <property type="entry name" value="Homeodomain-like"/>
    <property type="match status" value="1"/>
</dbReference>
<evidence type="ECO:0000313" key="5">
    <source>
        <dbReference type="EMBL" id="GIH18429.1"/>
    </source>
</evidence>
<feature type="region of interest" description="Disordered" evidence="3">
    <location>
        <begin position="15"/>
        <end position="59"/>
    </location>
</feature>
<dbReference type="AlphaFoldDB" id="A0A8J3VTV3"/>
<dbReference type="InterPro" id="IPR009057">
    <property type="entry name" value="Homeodomain-like_sf"/>
</dbReference>
<keyword evidence="6" id="KW-1185">Reference proteome</keyword>
<dbReference type="EMBL" id="BONZ01000067">
    <property type="protein sequence ID" value="GIH18429.1"/>
    <property type="molecule type" value="Genomic_DNA"/>
</dbReference>
<gene>
    <name evidence="5" type="ORF">Raf01_66010</name>
</gene>
<evidence type="ECO:0000259" key="4">
    <source>
        <dbReference type="PROSITE" id="PS50977"/>
    </source>
</evidence>
<dbReference type="Pfam" id="PF19344">
    <property type="entry name" value="TetR_C_32"/>
    <property type="match status" value="1"/>
</dbReference>
<dbReference type="InterPro" id="IPR045823">
    <property type="entry name" value="TetR_C_32"/>
</dbReference>
<dbReference type="Proteomes" id="UP000642748">
    <property type="component" value="Unassembled WGS sequence"/>
</dbReference>